<gene>
    <name evidence="2" type="ORF">POPTR_009G022366</name>
</gene>
<evidence type="ECO:0000313" key="3">
    <source>
        <dbReference type="Proteomes" id="UP000006729"/>
    </source>
</evidence>
<dbReference type="InParanoid" id="A0A3N7FHF0"/>
<feature type="region of interest" description="Disordered" evidence="1">
    <location>
        <begin position="29"/>
        <end position="54"/>
    </location>
</feature>
<feature type="compositionally biased region" description="Low complexity" evidence="1">
    <location>
        <begin position="42"/>
        <end position="54"/>
    </location>
</feature>
<dbReference type="Proteomes" id="UP000006729">
    <property type="component" value="Chromosome 9"/>
</dbReference>
<keyword evidence="3" id="KW-1185">Reference proteome</keyword>
<name>A0A3N7FHF0_POPTR</name>
<reference evidence="2 3" key="1">
    <citation type="journal article" date="2006" name="Science">
        <title>The genome of black cottonwood, Populus trichocarpa (Torr. &amp; Gray).</title>
        <authorList>
            <person name="Tuskan G.A."/>
            <person name="Difazio S."/>
            <person name="Jansson S."/>
            <person name="Bohlmann J."/>
            <person name="Grigoriev I."/>
            <person name="Hellsten U."/>
            <person name="Putnam N."/>
            <person name="Ralph S."/>
            <person name="Rombauts S."/>
            <person name="Salamov A."/>
            <person name="Schein J."/>
            <person name="Sterck L."/>
            <person name="Aerts A."/>
            <person name="Bhalerao R.R."/>
            <person name="Bhalerao R.P."/>
            <person name="Blaudez D."/>
            <person name="Boerjan W."/>
            <person name="Brun A."/>
            <person name="Brunner A."/>
            <person name="Busov V."/>
            <person name="Campbell M."/>
            <person name="Carlson J."/>
            <person name="Chalot M."/>
            <person name="Chapman J."/>
            <person name="Chen G.L."/>
            <person name="Cooper D."/>
            <person name="Coutinho P.M."/>
            <person name="Couturier J."/>
            <person name="Covert S."/>
            <person name="Cronk Q."/>
            <person name="Cunningham R."/>
            <person name="Davis J."/>
            <person name="Degroeve S."/>
            <person name="Dejardin A."/>
            <person name="Depamphilis C."/>
            <person name="Detter J."/>
            <person name="Dirks B."/>
            <person name="Dubchak I."/>
            <person name="Duplessis S."/>
            <person name="Ehlting J."/>
            <person name="Ellis B."/>
            <person name="Gendler K."/>
            <person name="Goodstein D."/>
            <person name="Gribskov M."/>
            <person name="Grimwood J."/>
            <person name="Groover A."/>
            <person name="Gunter L."/>
            <person name="Hamberger B."/>
            <person name="Heinze B."/>
            <person name="Helariutta Y."/>
            <person name="Henrissat B."/>
            <person name="Holligan D."/>
            <person name="Holt R."/>
            <person name="Huang W."/>
            <person name="Islam-Faridi N."/>
            <person name="Jones S."/>
            <person name="Jones-Rhoades M."/>
            <person name="Jorgensen R."/>
            <person name="Joshi C."/>
            <person name="Kangasjarvi J."/>
            <person name="Karlsson J."/>
            <person name="Kelleher C."/>
            <person name="Kirkpatrick R."/>
            <person name="Kirst M."/>
            <person name="Kohler A."/>
            <person name="Kalluri U."/>
            <person name="Larimer F."/>
            <person name="Leebens-Mack J."/>
            <person name="Leple J.C."/>
            <person name="Locascio P."/>
            <person name="Lou Y."/>
            <person name="Lucas S."/>
            <person name="Martin F."/>
            <person name="Montanini B."/>
            <person name="Napoli C."/>
            <person name="Nelson D.R."/>
            <person name="Nelson C."/>
            <person name="Nieminen K."/>
            <person name="Nilsson O."/>
            <person name="Pereda V."/>
            <person name="Peter G."/>
            <person name="Philippe R."/>
            <person name="Pilate G."/>
            <person name="Poliakov A."/>
            <person name="Razumovskaya J."/>
            <person name="Richardson P."/>
            <person name="Rinaldi C."/>
            <person name="Ritland K."/>
            <person name="Rouze P."/>
            <person name="Ryaboy D."/>
            <person name="Schmutz J."/>
            <person name="Schrader J."/>
            <person name="Segerman B."/>
            <person name="Shin H."/>
            <person name="Siddiqui A."/>
            <person name="Sterky F."/>
            <person name="Terry A."/>
            <person name="Tsai C.J."/>
            <person name="Uberbacher E."/>
            <person name="Unneberg P."/>
            <person name="Vahala J."/>
            <person name="Wall K."/>
            <person name="Wessler S."/>
            <person name="Yang G."/>
            <person name="Yin T."/>
            <person name="Douglas C."/>
            <person name="Marra M."/>
            <person name="Sandberg G."/>
            <person name="Van de Peer Y."/>
            <person name="Rokhsar D."/>
        </authorList>
    </citation>
    <scope>NUCLEOTIDE SEQUENCE [LARGE SCALE GENOMIC DNA]</scope>
    <source>
        <strain evidence="3">cv. Nisqually</strain>
    </source>
</reference>
<dbReference type="Gramene" id="Potri.009G022366.1.v4.1">
    <property type="protein sequence ID" value="Potri.009G022366.1.v4.1"/>
    <property type="gene ID" value="Potri.009G022366.v4.1"/>
</dbReference>
<proteinExistence type="predicted"/>
<dbReference type="OMA" id="SFYKCFV"/>
<dbReference type="AlphaFoldDB" id="A0A3N7FHF0"/>
<dbReference type="PANTHER" id="PTHR37748:SF1">
    <property type="entry name" value="PROTEIN, PUTATIVE-RELATED"/>
    <property type="match status" value="1"/>
</dbReference>
<organism evidence="2 3">
    <name type="scientific">Populus trichocarpa</name>
    <name type="common">Western balsam poplar</name>
    <name type="synonym">Populus balsamifera subsp. trichocarpa</name>
    <dbReference type="NCBI Taxonomy" id="3694"/>
    <lineage>
        <taxon>Eukaryota</taxon>
        <taxon>Viridiplantae</taxon>
        <taxon>Streptophyta</taxon>
        <taxon>Embryophyta</taxon>
        <taxon>Tracheophyta</taxon>
        <taxon>Spermatophyta</taxon>
        <taxon>Magnoliopsida</taxon>
        <taxon>eudicotyledons</taxon>
        <taxon>Gunneridae</taxon>
        <taxon>Pentapetalae</taxon>
        <taxon>rosids</taxon>
        <taxon>fabids</taxon>
        <taxon>Malpighiales</taxon>
        <taxon>Salicaceae</taxon>
        <taxon>Saliceae</taxon>
        <taxon>Populus</taxon>
    </lineage>
</organism>
<dbReference type="EMBL" id="CM009298">
    <property type="protein sequence ID" value="RQO95456.1"/>
    <property type="molecule type" value="Genomic_DNA"/>
</dbReference>
<protein>
    <submittedName>
        <fullName evidence="2">Uncharacterized protein</fullName>
    </submittedName>
</protein>
<dbReference type="PANTHER" id="PTHR37748">
    <property type="entry name" value="PROTEIN, PUTATIVE-RELATED"/>
    <property type="match status" value="1"/>
</dbReference>
<sequence length="54" mass="5742">MVHFSAIFSCFVPSDSSRVSDDAVACSKEVSNKSEKPKSKSKSSGAPVVVSYFP</sequence>
<evidence type="ECO:0000313" key="2">
    <source>
        <dbReference type="EMBL" id="RQO95456.1"/>
    </source>
</evidence>
<accession>A0A3N7FHF0</accession>
<evidence type="ECO:0000256" key="1">
    <source>
        <dbReference type="SAM" id="MobiDB-lite"/>
    </source>
</evidence>